<reference evidence="1" key="1">
    <citation type="submission" date="2021-08" db="EMBL/GenBank/DDBJ databases">
        <authorList>
            <person name="Misof B."/>
            <person name="Oliver O."/>
            <person name="Podsiadlowski L."/>
            <person name="Donath A."/>
            <person name="Peters R."/>
            <person name="Mayer C."/>
            <person name="Rust J."/>
            <person name="Gunkel S."/>
            <person name="Lesny P."/>
            <person name="Martin S."/>
            <person name="Oeyen J.P."/>
            <person name="Petersen M."/>
            <person name="Panagiotis P."/>
            <person name="Wilbrandt J."/>
            <person name="Tanja T."/>
        </authorList>
    </citation>
    <scope>NUCLEOTIDE SEQUENCE</scope>
    <source>
        <strain evidence="1">GBR_01_08_01A</strain>
        <tissue evidence="1">Thorax + abdomen</tissue>
    </source>
</reference>
<proteinExistence type="predicted"/>
<dbReference type="Proteomes" id="UP001258017">
    <property type="component" value="Unassembled WGS sequence"/>
</dbReference>
<evidence type="ECO:0000313" key="2">
    <source>
        <dbReference type="Proteomes" id="UP001258017"/>
    </source>
</evidence>
<accession>A0AAD9RDH1</accession>
<gene>
    <name evidence="1" type="ORF">KPH14_001037</name>
</gene>
<dbReference type="AlphaFoldDB" id="A0AAD9RDH1"/>
<evidence type="ECO:0000313" key="1">
    <source>
        <dbReference type="EMBL" id="KAK2577706.1"/>
    </source>
</evidence>
<comment type="caution">
    <text evidence="1">The sequence shown here is derived from an EMBL/GenBank/DDBJ whole genome shotgun (WGS) entry which is preliminary data.</text>
</comment>
<protein>
    <submittedName>
        <fullName evidence="1">Uncharacterized protein</fullName>
    </submittedName>
</protein>
<dbReference type="EMBL" id="JAIFRP010002200">
    <property type="protein sequence ID" value="KAK2577706.1"/>
    <property type="molecule type" value="Genomic_DNA"/>
</dbReference>
<feature type="non-terminal residue" evidence="1">
    <location>
        <position position="89"/>
    </location>
</feature>
<name>A0AAD9RDH1_9HYME</name>
<organism evidence="1 2">
    <name type="scientific">Odynerus spinipes</name>
    <dbReference type="NCBI Taxonomy" id="1348599"/>
    <lineage>
        <taxon>Eukaryota</taxon>
        <taxon>Metazoa</taxon>
        <taxon>Ecdysozoa</taxon>
        <taxon>Arthropoda</taxon>
        <taxon>Hexapoda</taxon>
        <taxon>Insecta</taxon>
        <taxon>Pterygota</taxon>
        <taxon>Neoptera</taxon>
        <taxon>Endopterygota</taxon>
        <taxon>Hymenoptera</taxon>
        <taxon>Apocrita</taxon>
        <taxon>Aculeata</taxon>
        <taxon>Vespoidea</taxon>
        <taxon>Vespidae</taxon>
        <taxon>Eumeninae</taxon>
        <taxon>Odynerus</taxon>
    </lineage>
</organism>
<sequence length="89" mass="10071">MLNLTEETLQEFQTPARAFLEDQLDEAKSLWNQITANHAKICEDACISTSSYYEENRIAAAKRTYTVIKAAVYQQLEARNPLTSSTPQS</sequence>
<keyword evidence="2" id="KW-1185">Reference proteome</keyword>
<reference evidence="1" key="2">
    <citation type="journal article" date="2023" name="Commun. Biol.">
        <title>Intrasexual cuticular hydrocarbon dimorphism in a wasp sheds light on hydrocarbon biosynthesis genes in Hymenoptera.</title>
        <authorList>
            <person name="Moris V.C."/>
            <person name="Podsiadlowski L."/>
            <person name="Martin S."/>
            <person name="Oeyen J.P."/>
            <person name="Donath A."/>
            <person name="Petersen M."/>
            <person name="Wilbrandt J."/>
            <person name="Misof B."/>
            <person name="Liedtke D."/>
            <person name="Thamm M."/>
            <person name="Scheiner R."/>
            <person name="Schmitt T."/>
            <person name="Niehuis O."/>
        </authorList>
    </citation>
    <scope>NUCLEOTIDE SEQUENCE</scope>
    <source>
        <strain evidence="1">GBR_01_08_01A</strain>
    </source>
</reference>